<gene>
    <name evidence="7" type="ORF">THARTR1_10676</name>
</gene>
<dbReference type="GO" id="GO:0033389">
    <property type="term" value="P:putrescine biosynthetic process from arginine, via agmatine"/>
    <property type="evidence" value="ECO:0007669"/>
    <property type="project" value="TreeGrafter"/>
</dbReference>
<name>A0A2K0TNR4_TRIHA</name>
<proteinExistence type="inferred from homology"/>
<dbReference type="Gene3D" id="3.40.800.10">
    <property type="entry name" value="Ureohydrolase domain"/>
    <property type="match status" value="1"/>
</dbReference>
<organism evidence="7 8">
    <name type="scientific">Trichoderma harzianum</name>
    <name type="common">Hypocrea lixii</name>
    <dbReference type="NCBI Taxonomy" id="5544"/>
    <lineage>
        <taxon>Eukaryota</taxon>
        <taxon>Fungi</taxon>
        <taxon>Dikarya</taxon>
        <taxon>Ascomycota</taxon>
        <taxon>Pezizomycotina</taxon>
        <taxon>Sordariomycetes</taxon>
        <taxon>Hypocreomycetidae</taxon>
        <taxon>Hypocreales</taxon>
        <taxon>Hypocreaceae</taxon>
        <taxon>Trichoderma</taxon>
    </lineage>
</organism>
<evidence type="ECO:0000256" key="1">
    <source>
        <dbReference type="ARBA" id="ARBA00009227"/>
    </source>
</evidence>
<dbReference type="PIRSF" id="PIRSF036979">
    <property type="entry name" value="Arginase"/>
    <property type="match status" value="1"/>
</dbReference>
<feature type="binding site" evidence="4">
    <location>
        <position position="299"/>
    </location>
    <ligand>
        <name>Mn(2+)</name>
        <dbReference type="ChEBI" id="CHEBI:29035"/>
        <label>1</label>
    </ligand>
</feature>
<dbReference type="InterPro" id="IPR006035">
    <property type="entry name" value="Ureohydrolase"/>
</dbReference>
<dbReference type="PROSITE" id="PS51257">
    <property type="entry name" value="PROKAR_LIPOPROTEIN"/>
    <property type="match status" value="1"/>
</dbReference>
<feature type="binding site" evidence="4">
    <location>
        <position position="172"/>
    </location>
    <ligand>
        <name>Mn(2+)</name>
        <dbReference type="ChEBI" id="CHEBI:29035"/>
        <label>1</label>
    </ligand>
</feature>
<keyword evidence="4" id="KW-0464">Manganese</keyword>
<feature type="chain" id="PRO_5014466590" description="Agmatinase" evidence="6">
    <location>
        <begin position="17"/>
        <end position="390"/>
    </location>
</feature>
<evidence type="ECO:0000256" key="4">
    <source>
        <dbReference type="PIRSR" id="PIRSR036979-1"/>
    </source>
</evidence>
<dbReference type="GO" id="GO:0046872">
    <property type="term" value="F:metal ion binding"/>
    <property type="evidence" value="ECO:0007669"/>
    <property type="project" value="UniProtKB-KW"/>
</dbReference>
<dbReference type="InterPro" id="IPR023696">
    <property type="entry name" value="Ureohydrolase_dom_sf"/>
</dbReference>
<dbReference type="PROSITE" id="PS51409">
    <property type="entry name" value="ARGINASE_2"/>
    <property type="match status" value="1"/>
</dbReference>
<dbReference type="AlphaFoldDB" id="A0A2K0TNR4"/>
<dbReference type="NCBIfam" id="TIGR01230">
    <property type="entry name" value="agmatinase"/>
    <property type="match status" value="1"/>
</dbReference>
<evidence type="ECO:0000313" key="8">
    <source>
        <dbReference type="Proteomes" id="UP000236290"/>
    </source>
</evidence>
<keyword evidence="3 5" id="KW-0378">Hydrolase</keyword>
<feature type="binding site" evidence="4">
    <location>
        <position position="198"/>
    </location>
    <ligand>
        <name>Mn(2+)</name>
        <dbReference type="ChEBI" id="CHEBI:29035"/>
        <label>1</label>
    </ligand>
</feature>
<evidence type="ECO:0000313" key="7">
    <source>
        <dbReference type="EMBL" id="PNP47171.1"/>
    </source>
</evidence>
<dbReference type="PROSITE" id="PS01053">
    <property type="entry name" value="ARGINASE_1"/>
    <property type="match status" value="1"/>
</dbReference>
<dbReference type="SUPFAM" id="SSF52768">
    <property type="entry name" value="Arginase/deacetylase"/>
    <property type="match status" value="1"/>
</dbReference>
<sequence length="390" mass="42548">MKTAVLLGWLFWGSLSAGCGHEKHDEREWTKEELAELEAKWGTDWAFTGFGSFAHLDYVKCLTNPTEKFDIAIVGAPFDTAVSYRPGARFGPRAIRQASSRQTAFRGFNPRANINPYQNWAKIVDCGDIPITPFDNAIAREQMTQAFKELGGRGTVSALSSRPKIITLGGDHSLALPALRALKEIYGRPVRVLHFDAHLDTWDPAAYPSYWGATHFNHGSMFWMANQEGLLSNATSEPSVHAGLRTRLSGVTSFDNEDDTAQNWIRFSADDIDEVGTKGIVDGIMKALGTEDPVYLSLDIDVLDPAFAPGTGTPEPGGWTTRELIRILRGIEGLNVVGADVVEVAPAYQGQGEETALAAAQAVYEMLSSIVKRGMGEMGRVKGVEGKDEL</sequence>
<evidence type="ECO:0008006" key="9">
    <source>
        <dbReference type="Google" id="ProtNLM"/>
    </source>
</evidence>
<evidence type="ECO:0000256" key="3">
    <source>
        <dbReference type="ARBA" id="ARBA00022801"/>
    </source>
</evidence>
<dbReference type="Proteomes" id="UP000236290">
    <property type="component" value="Unassembled WGS sequence"/>
</dbReference>
<feature type="binding site" evidence="4">
    <location>
        <position position="196"/>
    </location>
    <ligand>
        <name>Mn(2+)</name>
        <dbReference type="ChEBI" id="CHEBI:29035"/>
        <label>1</label>
    </ligand>
</feature>
<accession>A0A2K0TNR4</accession>
<evidence type="ECO:0000256" key="6">
    <source>
        <dbReference type="SAM" id="SignalP"/>
    </source>
</evidence>
<comment type="caution">
    <text evidence="7">The sequence shown here is derived from an EMBL/GenBank/DDBJ whole genome shotgun (WGS) entry which is preliminary data.</text>
</comment>
<dbReference type="PANTHER" id="PTHR11358:SF26">
    <property type="entry name" value="GUANIDINO ACID HYDROLASE, MITOCHONDRIAL"/>
    <property type="match status" value="1"/>
</dbReference>
<evidence type="ECO:0000256" key="2">
    <source>
        <dbReference type="ARBA" id="ARBA00022723"/>
    </source>
</evidence>
<dbReference type="InterPro" id="IPR005925">
    <property type="entry name" value="Agmatinase-rel"/>
</dbReference>
<protein>
    <recommendedName>
        <fullName evidence="9">Agmatinase</fullName>
    </recommendedName>
</protein>
<dbReference type="InterPro" id="IPR020855">
    <property type="entry name" value="Ureohydrolase_Mn_BS"/>
</dbReference>
<feature type="binding site" evidence="4">
    <location>
        <position position="200"/>
    </location>
    <ligand>
        <name>Mn(2+)</name>
        <dbReference type="ChEBI" id="CHEBI:29035"/>
        <label>1</label>
    </ligand>
</feature>
<dbReference type="GO" id="GO:0008783">
    <property type="term" value="F:agmatinase activity"/>
    <property type="evidence" value="ECO:0007669"/>
    <property type="project" value="TreeGrafter"/>
</dbReference>
<keyword evidence="2 4" id="KW-0479">Metal-binding</keyword>
<dbReference type="FunFam" id="3.40.800.10:FF:000014">
    <property type="entry name" value="Arginase family protein"/>
    <property type="match status" value="1"/>
</dbReference>
<dbReference type="OrthoDB" id="288726at2759"/>
<dbReference type="Pfam" id="PF00491">
    <property type="entry name" value="Arginase"/>
    <property type="match status" value="1"/>
</dbReference>
<feature type="binding site" evidence="4">
    <location>
        <position position="301"/>
    </location>
    <ligand>
        <name>Mn(2+)</name>
        <dbReference type="ChEBI" id="CHEBI:29035"/>
        <label>1</label>
    </ligand>
</feature>
<evidence type="ECO:0000256" key="5">
    <source>
        <dbReference type="RuleBase" id="RU003684"/>
    </source>
</evidence>
<dbReference type="PRINTS" id="PR00116">
    <property type="entry name" value="ARGINASE"/>
</dbReference>
<dbReference type="PANTHER" id="PTHR11358">
    <property type="entry name" value="ARGINASE/AGMATINASE"/>
    <property type="match status" value="1"/>
</dbReference>
<dbReference type="EMBL" id="MTYI01000264">
    <property type="protein sequence ID" value="PNP47171.1"/>
    <property type="molecule type" value="Genomic_DNA"/>
</dbReference>
<comment type="similarity">
    <text evidence="1">Belongs to the arginase family. Agmatinase subfamily.</text>
</comment>
<keyword evidence="6" id="KW-0732">Signal</keyword>
<feature type="signal peptide" evidence="6">
    <location>
        <begin position="1"/>
        <end position="16"/>
    </location>
</feature>
<reference evidence="7 8" key="1">
    <citation type="submission" date="2017-02" db="EMBL/GenBank/DDBJ databases">
        <title>Genomes of Trichoderma spp. with biocontrol activity.</title>
        <authorList>
            <person name="Gardiner D."/>
            <person name="Kazan K."/>
            <person name="Vos C."/>
            <person name="Harvey P."/>
        </authorList>
    </citation>
    <scope>NUCLEOTIDE SEQUENCE [LARGE SCALE GENOMIC DNA]</scope>
    <source>
        <strain evidence="7 8">Tr1</strain>
    </source>
</reference>
<comment type="cofactor">
    <cofactor evidence="4">
        <name>Mn(2+)</name>
        <dbReference type="ChEBI" id="CHEBI:29035"/>
    </cofactor>
    <text evidence="4">Binds 2 manganese ions per subunit.</text>
</comment>
<dbReference type="CDD" id="cd11592">
    <property type="entry name" value="Agmatinase_PAH"/>
    <property type="match status" value="1"/>
</dbReference>